<gene>
    <name evidence="3" type="ORF">GT409_02670</name>
</gene>
<protein>
    <recommendedName>
        <fullName evidence="2">DUF4350 domain-containing protein</fullName>
    </recommendedName>
</protein>
<dbReference type="AlphaFoldDB" id="A0A6P1M749"/>
<proteinExistence type="predicted"/>
<dbReference type="Pfam" id="PF14258">
    <property type="entry name" value="DUF4350"/>
    <property type="match status" value="1"/>
</dbReference>
<keyword evidence="4" id="KW-1185">Reference proteome</keyword>
<dbReference type="InterPro" id="IPR025646">
    <property type="entry name" value="DUF4350"/>
</dbReference>
<organism evidence="3 4">
    <name type="scientific">Tichowtungia aerotolerans</name>
    <dbReference type="NCBI Taxonomy" id="2697043"/>
    <lineage>
        <taxon>Bacteria</taxon>
        <taxon>Pseudomonadati</taxon>
        <taxon>Kiritimatiellota</taxon>
        <taxon>Tichowtungiia</taxon>
        <taxon>Tichowtungiales</taxon>
        <taxon>Tichowtungiaceae</taxon>
        <taxon>Tichowtungia</taxon>
    </lineage>
</organism>
<dbReference type="EMBL" id="CP047593">
    <property type="protein sequence ID" value="QHI68404.1"/>
    <property type="molecule type" value="Genomic_DNA"/>
</dbReference>
<feature type="compositionally biased region" description="Basic and acidic residues" evidence="1">
    <location>
        <begin position="118"/>
        <end position="152"/>
    </location>
</feature>
<feature type="region of interest" description="Disordered" evidence="1">
    <location>
        <begin position="115"/>
        <end position="152"/>
    </location>
</feature>
<dbReference type="Proteomes" id="UP000464954">
    <property type="component" value="Chromosome"/>
</dbReference>
<feature type="domain" description="DUF4350" evidence="2">
    <location>
        <begin position="45"/>
        <end position="251"/>
    </location>
</feature>
<evidence type="ECO:0000313" key="4">
    <source>
        <dbReference type="Proteomes" id="UP000464954"/>
    </source>
</evidence>
<name>A0A6P1M749_9BACT</name>
<evidence type="ECO:0000259" key="2">
    <source>
        <dbReference type="Pfam" id="PF14258"/>
    </source>
</evidence>
<dbReference type="RefSeq" id="WP_160626693.1">
    <property type="nucleotide sequence ID" value="NZ_CP047593.1"/>
</dbReference>
<evidence type="ECO:0000256" key="1">
    <source>
        <dbReference type="SAM" id="MobiDB-lite"/>
    </source>
</evidence>
<accession>A0A6P1M749</accession>
<dbReference type="KEGG" id="taer:GT409_02670"/>
<evidence type="ECO:0000313" key="3">
    <source>
        <dbReference type="EMBL" id="QHI68404.1"/>
    </source>
</evidence>
<reference evidence="3 4" key="1">
    <citation type="submission" date="2020-01" db="EMBL/GenBank/DDBJ databases">
        <title>Ponticoccus aerotolerans gen. nov., sp. nov., an anaerobic bacterium and proposal of Ponticoccusceae fam. nov., Ponticoccusles ord. nov. and Ponticoccuse classis nov. in the phylum Kiritimatiellaeota.</title>
        <authorList>
            <person name="Zhou L.Y."/>
            <person name="Du Z.J."/>
        </authorList>
    </citation>
    <scope>NUCLEOTIDE SEQUENCE [LARGE SCALE GENOMIC DNA]</scope>
    <source>
        <strain evidence="3 4">S-5007</strain>
    </source>
</reference>
<sequence>MTLRRNIFTILVVTALLLLLGGGLTKLFMLRFSSGNMYPPYSSLRADPKGCRILFESLKRLPGLSVERTFESVDLPEKPETGILMLGGKKGQLLHIADHELRPFLLSGGRAVLACRPEPPDHEEPTAPKDLTEEKESEPTGTEEEKPPKELSANDRWGIQFCRFNRSELKEMEQQETALPESPELDPVPWKSSGWFDELSSDWTVIYRFLDKPVIIERSWGEGSVVLIADSYLFSNEAMVTQRSTATLTRLIGPVRHLLFDETHLGISSRESVMMLLNRYHLQGVLAALLVLAGLFLWQQSTGLIPKQTPRKQSVIDSETATDSMQGMTNLLKRHIPRKKLMETLIAEWRSSFRNIPSMQHRNEQLDKEIRQATEKTHPVDLYNQITKTFNERKHSWHTHSNSFRKS</sequence>